<dbReference type="EMBL" id="MU266463">
    <property type="protein sequence ID" value="KAH7923093.1"/>
    <property type="molecule type" value="Genomic_DNA"/>
</dbReference>
<keyword evidence="2" id="KW-1185">Reference proteome</keyword>
<reference evidence="1" key="1">
    <citation type="journal article" date="2021" name="New Phytol.">
        <title>Evolutionary innovations through gain and loss of genes in the ectomycorrhizal Boletales.</title>
        <authorList>
            <person name="Wu G."/>
            <person name="Miyauchi S."/>
            <person name="Morin E."/>
            <person name="Kuo A."/>
            <person name="Drula E."/>
            <person name="Varga T."/>
            <person name="Kohler A."/>
            <person name="Feng B."/>
            <person name="Cao Y."/>
            <person name="Lipzen A."/>
            <person name="Daum C."/>
            <person name="Hundley H."/>
            <person name="Pangilinan J."/>
            <person name="Johnson J."/>
            <person name="Barry K."/>
            <person name="LaButti K."/>
            <person name="Ng V."/>
            <person name="Ahrendt S."/>
            <person name="Min B."/>
            <person name="Choi I.G."/>
            <person name="Park H."/>
            <person name="Plett J.M."/>
            <person name="Magnuson J."/>
            <person name="Spatafora J.W."/>
            <person name="Nagy L.G."/>
            <person name="Henrissat B."/>
            <person name="Grigoriev I.V."/>
            <person name="Yang Z.L."/>
            <person name="Xu J."/>
            <person name="Martin F.M."/>
        </authorList>
    </citation>
    <scope>NUCLEOTIDE SEQUENCE</scope>
    <source>
        <strain evidence="1">KUC20120723A-06</strain>
    </source>
</reference>
<accession>A0ACB8BEE8</accession>
<organism evidence="1 2">
    <name type="scientific">Leucogyrophana mollusca</name>
    <dbReference type="NCBI Taxonomy" id="85980"/>
    <lineage>
        <taxon>Eukaryota</taxon>
        <taxon>Fungi</taxon>
        <taxon>Dikarya</taxon>
        <taxon>Basidiomycota</taxon>
        <taxon>Agaricomycotina</taxon>
        <taxon>Agaricomycetes</taxon>
        <taxon>Agaricomycetidae</taxon>
        <taxon>Boletales</taxon>
        <taxon>Boletales incertae sedis</taxon>
        <taxon>Leucogyrophana</taxon>
    </lineage>
</organism>
<evidence type="ECO:0000313" key="2">
    <source>
        <dbReference type="Proteomes" id="UP000790709"/>
    </source>
</evidence>
<sequence>MSPRQQSICPGYEWGVTIDEVKPPPYPVYNQYIHLDDCRGPASVQSSNIPNAPLQIRPFNEVFECVIPAESYFCGSAPVRACCGQKTSPT</sequence>
<evidence type="ECO:0000313" key="1">
    <source>
        <dbReference type="EMBL" id="KAH7923093.1"/>
    </source>
</evidence>
<name>A0ACB8BEE8_9AGAM</name>
<comment type="caution">
    <text evidence="1">The sequence shown here is derived from an EMBL/GenBank/DDBJ whole genome shotgun (WGS) entry which is preliminary data.</text>
</comment>
<gene>
    <name evidence="1" type="ORF">BV22DRAFT_1130933</name>
</gene>
<dbReference type="Proteomes" id="UP000790709">
    <property type="component" value="Unassembled WGS sequence"/>
</dbReference>
<protein>
    <submittedName>
        <fullName evidence="1">Uncharacterized protein</fullName>
    </submittedName>
</protein>
<proteinExistence type="predicted"/>